<accession>A0ABR3T7A4</accession>
<feature type="region of interest" description="Disordered" evidence="1">
    <location>
        <begin position="213"/>
        <end position="232"/>
    </location>
</feature>
<organism evidence="3 4">
    <name type="scientific">Neofusicoccum ribis</name>
    <dbReference type="NCBI Taxonomy" id="45134"/>
    <lineage>
        <taxon>Eukaryota</taxon>
        <taxon>Fungi</taxon>
        <taxon>Dikarya</taxon>
        <taxon>Ascomycota</taxon>
        <taxon>Pezizomycotina</taxon>
        <taxon>Dothideomycetes</taxon>
        <taxon>Dothideomycetes incertae sedis</taxon>
        <taxon>Botryosphaeriales</taxon>
        <taxon>Botryosphaeriaceae</taxon>
        <taxon>Neofusicoccum</taxon>
    </lineage>
</organism>
<feature type="compositionally biased region" description="Polar residues" evidence="1">
    <location>
        <begin position="297"/>
        <end position="309"/>
    </location>
</feature>
<feature type="compositionally biased region" description="Basic and acidic residues" evidence="1">
    <location>
        <begin position="317"/>
        <end position="328"/>
    </location>
</feature>
<protein>
    <submittedName>
        <fullName evidence="3">Uncharacterized protein</fullName>
    </submittedName>
</protein>
<reference evidence="3 4" key="1">
    <citation type="submission" date="2024-02" db="EMBL/GenBank/DDBJ databases">
        <title>De novo assembly and annotation of 12 fungi associated with fruit tree decline syndrome in Ontario, Canada.</title>
        <authorList>
            <person name="Sulman M."/>
            <person name="Ellouze W."/>
            <person name="Ilyukhin E."/>
        </authorList>
    </citation>
    <scope>NUCLEOTIDE SEQUENCE [LARGE SCALE GENOMIC DNA]</scope>
    <source>
        <strain evidence="3 4">M1-105</strain>
    </source>
</reference>
<name>A0ABR3T7A4_9PEZI</name>
<sequence>MPSASAHSTPSYAFPSQPLLSFARSTAPVVWMLLMLDAMIASATRQCYYPNGLAAADATPCLPNLPDTGEHSPCCRPPGLDSACLAPTAADLCLNQRATDARAVLSTTAASSSAIPLALDDDDDDDDDDGKHQCPPDRSYIVGLSAGVPLGVCLLAALAAIFVLLNRDRKARERIRQMTEAAREERERAAQEHMIPRLYNPSTTKSMRFSHGSTVVTAGPPPHTPQQQQQEYGYQQPYEGYQHPYDGYAQPYGGYDGGGGVIYQEDAAGAAGPRHASMATSAEAGGGGGVKGGSHVSWATSAGRESSSWAYEYDGEPGSRKERFEMTP</sequence>
<keyword evidence="2" id="KW-0812">Transmembrane</keyword>
<dbReference type="Proteomes" id="UP001521116">
    <property type="component" value="Unassembled WGS sequence"/>
</dbReference>
<evidence type="ECO:0000256" key="2">
    <source>
        <dbReference type="SAM" id="Phobius"/>
    </source>
</evidence>
<proteinExistence type="predicted"/>
<keyword evidence="2" id="KW-1133">Transmembrane helix</keyword>
<dbReference type="EMBL" id="JAJVDC020000012">
    <property type="protein sequence ID" value="KAL1635169.1"/>
    <property type="molecule type" value="Genomic_DNA"/>
</dbReference>
<feature type="compositionally biased region" description="Acidic residues" evidence="1">
    <location>
        <begin position="119"/>
        <end position="128"/>
    </location>
</feature>
<feature type="transmembrane region" description="Helical" evidence="2">
    <location>
        <begin position="140"/>
        <end position="165"/>
    </location>
</feature>
<keyword evidence="2" id="KW-0472">Membrane</keyword>
<comment type="caution">
    <text evidence="3">The sequence shown here is derived from an EMBL/GenBank/DDBJ whole genome shotgun (WGS) entry which is preliminary data.</text>
</comment>
<evidence type="ECO:0000313" key="3">
    <source>
        <dbReference type="EMBL" id="KAL1635169.1"/>
    </source>
</evidence>
<evidence type="ECO:0000256" key="1">
    <source>
        <dbReference type="SAM" id="MobiDB-lite"/>
    </source>
</evidence>
<gene>
    <name evidence="3" type="ORF">SLS56_001921</name>
</gene>
<feature type="region of interest" description="Disordered" evidence="1">
    <location>
        <begin position="115"/>
        <end position="134"/>
    </location>
</feature>
<feature type="region of interest" description="Disordered" evidence="1">
    <location>
        <begin position="274"/>
        <end position="328"/>
    </location>
</feature>
<evidence type="ECO:0000313" key="4">
    <source>
        <dbReference type="Proteomes" id="UP001521116"/>
    </source>
</evidence>
<keyword evidence="4" id="KW-1185">Reference proteome</keyword>